<reference evidence="1" key="2">
    <citation type="journal article" date="2021" name="Genome Biol. Evol.">
        <title>Developing a high-quality reference genome for a parasitic bivalve with doubly uniparental inheritance (Bivalvia: Unionida).</title>
        <authorList>
            <person name="Smith C.H."/>
        </authorList>
    </citation>
    <scope>NUCLEOTIDE SEQUENCE</scope>
    <source>
        <strain evidence="1">CHS0354</strain>
        <tissue evidence="1">Mantle</tissue>
    </source>
</reference>
<dbReference type="EMBL" id="JAEAOA010000420">
    <property type="protein sequence ID" value="KAK3605583.1"/>
    <property type="molecule type" value="Genomic_DNA"/>
</dbReference>
<comment type="caution">
    <text evidence="1">The sequence shown here is derived from an EMBL/GenBank/DDBJ whole genome shotgun (WGS) entry which is preliminary data.</text>
</comment>
<dbReference type="AlphaFoldDB" id="A0AAE0T8X8"/>
<organism evidence="1 2">
    <name type="scientific">Potamilus streckersoni</name>
    <dbReference type="NCBI Taxonomy" id="2493646"/>
    <lineage>
        <taxon>Eukaryota</taxon>
        <taxon>Metazoa</taxon>
        <taxon>Spiralia</taxon>
        <taxon>Lophotrochozoa</taxon>
        <taxon>Mollusca</taxon>
        <taxon>Bivalvia</taxon>
        <taxon>Autobranchia</taxon>
        <taxon>Heteroconchia</taxon>
        <taxon>Palaeoheterodonta</taxon>
        <taxon>Unionida</taxon>
        <taxon>Unionoidea</taxon>
        <taxon>Unionidae</taxon>
        <taxon>Ambleminae</taxon>
        <taxon>Lampsilini</taxon>
        <taxon>Potamilus</taxon>
    </lineage>
</organism>
<gene>
    <name evidence="1" type="ORF">CHS0354_005890</name>
</gene>
<keyword evidence="2" id="KW-1185">Reference proteome</keyword>
<proteinExistence type="predicted"/>
<reference evidence="1" key="1">
    <citation type="journal article" date="2021" name="Genome Biol. Evol.">
        <title>A High-Quality Reference Genome for a Parasitic Bivalve with Doubly Uniparental Inheritance (Bivalvia: Unionida).</title>
        <authorList>
            <person name="Smith C.H."/>
        </authorList>
    </citation>
    <scope>NUCLEOTIDE SEQUENCE</scope>
    <source>
        <strain evidence="1">CHS0354</strain>
    </source>
</reference>
<evidence type="ECO:0000313" key="2">
    <source>
        <dbReference type="Proteomes" id="UP001195483"/>
    </source>
</evidence>
<evidence type="ECO:0000313" key="1">
    <source>
        <dbReference type="EMBL" id="KAK3605583.1"/>
    </source>
</evidence>
<dbReference type="Proteomes" id="UP001195483">
    <property type="component" value="Unassembled WGS sequence"/>
</dbReference>
<accession>A0AAE0T8X8</accession>
<reference evidence="1" key="3">
    <citation type="submission" date="2023-05" db="EMBL/GenBank/DDBJ databases">
        <authorList>
            <person name="Smith C.H."/>
        </authorList>
    </citation>
    <scope>NUCLEOTIDE SEQUENCE</scope>
    <source>
        <strain evidence="1">CHS0354</strain>
        <tissue evidence="1">Mantle</tissue>
    </source>
</reference>
<sequence>MIQEGDSHQNHYDQQTSPIYGIALAPNTTIRPYSHDPFFITTAAPVALVRQLSTVLHMYLKQMIPIYKSQASSYSLPSDLRQCKKKNSYMYS</sequence>
<name>A0AAE0T8X8_9BIVA</name>
<protein>
    <submittedName>
        <fullName evidence="1">Uncharacterized protein</fullName>
    </submittedName>
</protein>